<proteinExistence type="predicted"/>
<feature type="compositionally biased region" description="Polar residues" evidence="1">
    <location>
        <begin position="368"/>
        <end position="403"/>
    </location>
</feature>
<comment type="caution">
    <text evidence="2">The sequence shown here is derived from an EMBL/GenBank/DDBJ whole genome shotgun (WGS) entry which is preliminary data.</text>
</comment>
<evidence type="ECO:0000313" key="3">
    <source>
        <dbReference type="Proteomes" id="UP001437256"/>
    </source>
</evidence>
<feature type="compositionally biased region" description="Basic and acidic residues" evidence="1">
    <location>
        <begin position="157"/>
        <end position="167"/>
    </location>
</feature>
<gene>
    <name evidence="2" type="ORF">AAF712_013259</name>
</gene>
<dbReference type="EMBL" id="JBBXMP010000199">
    <property type="protein sequence ID" value="KAL0059963.1"/>
    <property type="molecule type" value="Genomic_DNA"/>
</dbReference>
<evidence type="ECO:0000313" key="2">
    <source>
        <dbReference type="EMBL" id="KAL0059963.1"/>
    </source>
</evidence>
<keyword evidence="3" id="KW-1185">Reference proteome</keyword>
<sequence length="447" mass="45916">MASIVAPKLDEGTLPATPAHEWANETSSELQNTSTVAAADSVNRPPMVQAVSTPGVEVPGSYPRGADSTAAATQPSGGILDMAKQYLPAQEDVQGVLKNATETAKTYLPQSVAAYLPGGAEKVTSLPSQEGSQKPLEHSDGVGSLPGNASEASVAKLPEEREQEHKAATAVTVPDTNKPLPDTVEPLPKVEAVSQLTPATNGAMKETVSSASIEAQIAETPIVTPGPQTPHVVAASGPGGVGDLPGAKSEAKVALLPDERKESEPTNTAKVSVSITSLVLDGIRARVQPMRSAGEPMVNLTPHTHHLAAEGTYWKGTALGVDSGSRVDASHLDTADVKDGPPGATFAAPRTAQHTDSTVAVSGHSEPDTLSSPKGSKFSETPSIKNNDLTSTTSAGSDGTEGSRSVGGTPRKAKLMDKIKGEVKVITGKLGGKEDKVEEGRRLMGKV</sequence>
<reference evidence="2 3" key="1">
    <citation type="submission" date="2024-05" db="EMBL/GenBank/DDBJ databases">
        <title>A draft genome resource for the thread blight pathogen Marasmius tenuissimus strain MS-2.</title>
        <authorList>
            <person name="Yulfo-Soto G.E."/>
            <person name="Baruah I.K."/>
            <person name="Amoako-Attah I."/>
            <person name="Bukari Y."/>
            <person name="Meinhardt L.W."/>
            <person name="Bailey B.A."/>
            <person name="Cohen S.P."/>
        </authorList>
    </citation>
    <scope>NUCLEOTIDE SEQUENCE [LARGE SCALE GENOMIC DNA]</scope>
    <source>
        <strain evidence="2 3">MS-2</strain>
    </source>
</reference>
<feature type="compositionally biased region" description="Polar residues" evidence="1">
    <location>
        <begin position="24"/>
        <end position="36"/>
    </location>
</feature>
<protein>
    <submittedName>
        <fullName evidence="2">Uncharacterized protein</fullName>
    </submittedName>
</protein>
<feature type="region of interest" description="Disordered" evidence="1">
    <location>
        <begin position="1"/>
        <end position="76"/>
    </location>
</feature>
<accession>A0ABR2ZF46</accession>
<evidence type="ECO:0000256" key="1">
    <source>
        <dbReference type="SAM" id="MobiDB-lite"/>
    </source>
</evidence>
<organism evidence="2 3">
    <name type="scientific">Marasmius tenuissimus</name>
    <dbReference type="NCBI Taxonomy" id="585030"/>
    <lineage>
        <taxon>Eukaryota</taxon>
        <taxon>Fungi</taxon>
        <taxon>Dikarya</taxon>
        <taxon>Basidiomycota</taxon>
        <taxon>Agaricomycotina</taxon>
        <taxon>Agaricomycetes</taxon>
        <taxon>Agaricomycetidae</taxon>
        <taxon>Agaricales</taxon>
        <taxon>Marasmiineae</taxon>
        <taxon>Marasmiaceae</taxon>
        <taxon>Marasmius</taxon>
    </lineage>
</organism>
<feature type="region of interest" description="Disordered" evidence="1">
    <location>
        <begin position="332"/>
        <end position="415"/>
    </location>
</feature>
<feature type="region of interest" description="Disordered" evidence="1">
    <location>
        <begin position="123"/>
        <end position="185"/>
    </location>
</feature>
<dbReference type="Proteomes" id="UP001437256">
    <property type="component" value="Unassembled WGS sequence"/>
</dbReference>
<name>A0ABR2ZF46_9AGAR</name>